<dbReference type="EMBL" id="JAVREL010000008">
    <property type="protein sequence ID" value="MDT0343983.1"/>
    <property type="molecule type" value="Genomic_DNA"/>
</dbReference>
<dbReference type="RefSeq" id="WP_311705119.1">
    <property type="nucleotide sequence ID" value="NZ_JAVREL010000008.1"/>
</dbReference>
<dbReference type="PROSITE" id="PS50075">
    <property type="entry name" value="CARRIER"/>
    <property type="match status" value="1"/>
</dbReference>
<evidence type="ECO:0000313" key="3">
    <source>
        <dbReference type="Proteomes" id="UP001183246"/>
    </source>
</evidence>
<gene>
    <name evidence="2" type="ORF">RM590_15350</name>
</gene>
<dbReference type="InterPro" id="IPR036736">
    <property type="entry name" value="ACP-like_sf"/>
</dbReference>
<accession>A0ABU2MQT9</accession>
<reference evidence="3" key="1">
    <citation type="submission" date="2023-07" db="EMBL/GenBank/DDBJ databases">
        <title>30 novel species of actinomycetes from the DSMZ collection.</title>
        <authorList>
            <person name="Nouioui I."/>
        </authorList>
    </citation>
    <scope>NUCLEOTIDE SEQUENCE [LARGE SCALE GENOMIC DNA]</scope>
    <source>
        <strain evidence="3">DSM 44938</strain>
    </source>
</reference>
<organism evidence="2 3">
    <name type="scientific">Streptomyces litchfieldiae</name>
    <dbReference type="NCBI Taxonomy" id="3075543"/>
    <lineage>
        <taxon>Bacteria</taxon>
        <taxon>Bacillati</taxon>
        <taxon>Actinomycetota</taxon>
        <taxon>Actinomycetes</taxon>
        <taxon>Kitasatosporales</taxon>
        <taxon>Streptomycetaceae</taxon>
        <taxon>Streptomyces</taxon>
    </lineage>
</organism>
<dbReference type="Gene3D" id="1.10.1200.10">
    <property type="entry name" value="ACP-like"/>
    <property type="match status" value="1"/>
</dbReference>
<sequence length="71" mass="7784">MDQPSLDLLLRLAGEVLRRPVGPEDNFFALSADSLAAVEYSLRVEEALGREVDIALLYEAATFADYARLVG</sequence>
<feature type="domain" description="Carrier" evidence="1">
    <location>
        <begin position="1"/>
        <end position="71"/>
    </location>
</feature>
<evidence type="ECO:0000259" key="1">
    <source>
        <dbReference type="PROSITE" id="PS50075"/>
    </source>
</evidence>
<protein>
    <submittedName>
        <fullName evidence="2">Acyl carrier protein</fullName>
    </submittedName>
</protein>
<keyword evidence="3" id="KW-1185">Reference proteome</keyword>
<name>A0ABU2MQT9_9ACTN</name>
<proteinExistence type="predicted"/>
<evidence type="ECO:0000313" key="2">
    <source>
        <dbReference type="EMBL" id="MDT0343983.1"/>
    </source>
</evidence>
<dbReference type="SUPFAM" id="SSF47336">
    <property type="entry name" value="ACP-like"/>
    <property type="match status" value="1"/>
</dbReference>
<dbReference type="InterPro" id="IPR009081">
    <property type="entry name" value="PP-bd_ACP"/>
</dbReference>
<dbReference type="Pfam" id="PF00550">
    <property type="entry name" value="PP-binding"/>
    <property type="match status" value="1"/>
</dbReference>
<dbReference type="Proteomes" id="UP001183246">
    <property type="component" value="Unassembled WGS sequence"/>
</dbReference>
<comment type="caution">
    <text evidence="2">The sequence shown here is derived from an EMBL/GenBank/DDBJ whole genome shotgun (WGS) entry which is preliminary data.</text>
</comment>